<dbReference type="InterPro" id="IPR032061">
    <property type="entry name" value="DUF4802"/>
</dbReference>
<accession>A0A1B6DH12</accession>
<gene>
    <name evidence="3" type="ORF">g.4671</name>
</gene>
<feature type="domain" description="DUF4802" evidence="2">
    <location>
        <begin position="73"/>
        <end position="137"/>
    </location>
</feature>
<name>A0A1B6DH12_9HEMI</name>
<dbReference type="AlphaFoldDB" id="A0A1B6DH12"/>
<feature type="region of interest" description="Disordered" evidence="1">
    <location>
        <begin position="1"/>
        <end position="66"/>
    </location>
</feature>
<feature type="compositionally biased region" description="Basic and acidic residues" evidence="1">
    <location>
        <begin position="41"/>
        <end position="57"/>
    </location>
</feature>
<protein>
    <recommendedName>
        <fullName evidence="2">DUF4802 domain-containing protein</fullName>
    </recommendedName>
</protein>
<organism evidence="3">
    <name type="scientific">Clastoptera arizonana</name>
    <name type="common">Arizona spittle bug</name>
    <dbReference type="NCBI Taxonomy" id="38151"/>
    <lineage>
        <taxon>Eukaryota</taxon>
        <taxon>Metazoa</taxon>
        <taxon>Ecdysozoa</taxon>
        <taxon>Arthropoda</taxon>
        <taxon>Hexapoda</taxon>
        <taxon>Insecta</taxon>
        <taxon>Pterygota</taxon>
        <taxon>Neoptera</taxon>
        <taxon>Paraneoptera</taxon>
        <taxon>Hemiptera</taxon>
        <taxon>Auchenorrhyncha</taxon>
        <taxon>Cercopoidea</taxon>
        <taxon>Clastopteridae</taxon>
        <taxon>Clastoptera</taxon>
    </lineage>
</organism>
<evidence type="ECO:0000313" key="3">
    <source>
        <dbReference type="EMBL" id="JAS24991.1"/>
    </source>
</evidence>
<reference evidence="3" key="1">
    <citation type="submission" date="2015-12" db="EMBL/GenBank/DDBJ databases">
        <title>De novo transcriptome assembly of four potential Pierce s Disease insect vectors from Arizona vineyards.</title>
        <authorList>
            <person name="Tassone E.E."/>
        </authorList>
    </citation>
    <scope>NUCLEOTIDE SEQUENCE</scope>
</reference>
<feature type="compositionally biased region" description="Low complexity" evidence="1">
    <location>
        <begin position="24"/>
        <end position="40"/>
    </location>
</feature>
<feature type="compositionally biased region" description="Polar residues" evidence="1">
    <location>
        <begin position="14"/>
        <end position="23"/>
    </location>
</feature>
<dbReference type="Pfam" id="PF16060">
    <property type="entry name" value="DUF4802"/>
    <property type="match status" value="1"/>
</dbReference>
<proteinExistence type="predicted"/>
<evidence type="ECO:0000259" key="2">
    <source>
        <dbReference type="Pfam" id="PF16060"/>
    </source>
</evidence>
<evidence type="ECO:0000256" key="1">
    <source>
        <dbReference type="SAM" id="MobiDB-lite"/>
    </source>
</evidence>
<sequence>MENNKNELEGADQLKNNVQLENQTPLSPSKTSSPPPYDYSSTKKSDIENEENEKSETNHSTQSTVKVKQVIHKSSKEFYKAVAAQLGITCKMSDQCPCFDCQGDYLHCDFDSTDNENEKTDGGLGASTPMFLEVMHGGTACAIL</sequence>
<dbReference type="EMBL" id="GEDC01012307">
    <property type="protein sequence ID" value="JAS24991.1"/>
    <property type="molecule type" value="Transcribed_RNA"/>
</dbReference>